<keyword evidence="16" id="KW-0472">Membrane</keyword>
<dbReference type="GO" id="GO:0005789">
    <property type="term" value="C:endoplasmic reticulum membrane"/>
    <property type="evidence" value="ECO:0007669"/>
    <property type="project" value="UniProtKB-SubCell"/>
</dbReference>
<comment type="cofactor">
    <cofactor evidence="1">
        <name>NAD(+)</name>
        <dbReference type="ChEBI" id="CHEBI:57540"/>
    </cofactor>
</comment>
<evidence type="ECO:0000256" key="2">
    <source>
        <dbReference type="ARBA" id="ARBA00001937"/>
    </source>
</evidence>
<comment type="similarity">
    <text evidence="5">Belongs to the flavin monoamine oxidase family. FIG1 subfamily.</text>
</comment>
<evidence type="ECO:0000256" key="7">
    <source>
        <dbReference type="ARBA" id="ARBA00012806"/>
    </source>
</evidence>
<keyword evidence="13" id="KW-0560">Oxidoreductase</keyword>
<keyword evidence="23" id="KW-1185">Reference proteome</keyword>
<evidence type="ECO:0000256" key="10">
    <source>
        <dbReference type="ARBA" id="ARBA00022824"/>
    </source>
</evidence>
<keyword evidence="9 21" id="KW-0732">Signal</keyword>
<feature type="chain" id="PRO_5034701230" description="All-trans-retinol 13,14-reductase" evidence="21">
    <location>
        <begin position="17"/>
        <end position="342"/>
    </location>
</feature>
<evidence type="ECO:0000313" key="22">
    <source>
        <dbReference type="Ensembl" id="ENSVKKP00000023329.1"/>
    </source>
</evidence>
<keyword evidence="15" id="KW-0443">Lipid metabolism</keyword>
<reference evidence="22" key="1">
    <citation type="submission" date="2025-08" db="UniProtKB">
        <authorList>
            <consortium name="Ensembl"/>
        </authorList>
    </citation>
    <scope>IDENTIFICATION</scope>
</reference>
<comment type="cofactor">
    <cofactor evidence="3">
        <name>FAD</name>
        <dbReference type="ChEBI" id="CHEBI:57692"/>
    </cofactor>
</comment>
<comment type="subcellular location">
    <subcellularLocation>
        <location evidence="4">Endoplasmic reticulum membrane</location>
        <topology evidence="4">Peripheral membrane protein</topology>
    </subcellularLocation>
</comment>
<comment type="catalytic activity">
    <reaction evidence="20">
        <text>all-trans-13,14-dihydroretinol + A = all-trans-retinol + AH2</text>
        <dbReference type="Rhea" id="RHEA:19193"/>
        <dbReference type="ChEBI" id="CHEBI:13193"/>
        <dbReference type="ChEBI" id="CHEBI:17336"/>
        <dbReference type="ChEBI" id="CHEBI:17499"/>
        <dbReference type="ChEBI" id="CHEBI:52075"/>
        <dbReference type="EC" id="1.3.99.23"/>
    </reaction>
</comment>
<sequence length="342" mass="37700">VWLGLLLLLGAALALAGLWACLGSRRGSRNPFVADARRPPAPLVTERDTRKRVLKQGFSRKKIPDGLDAVIIGSGYGGLAAAVILSKAGKRVLVLEQHGKAGGCCHTFSERGFEFDVGIHYIGQMQEGSSLRMMIDQLTDGQLQWAKMDSPFDVVIFGDQESNRRYFLYSGEKEYVEGLKRQFPGEDANIDGFVTLIKRVAKGSAHIAVLKMLPMPLVKFLHCSGLLALISPFFRMVSKSVSDVVSELTTNAELRAVFSYIFPTHDAPATSGQLSGLLGADLQTSGDQFLAHPVRWFKLTGIEIQKPLSRVRADHTSPMLLFGFINFDILTNRRTEQSKYLN</sequence>
<dbReference type="AlphaFoldDB" id="A0A8D2LL98"/>
<reference evidence="22" key="2">
    <citation type="submission" date="2025-09" db="UniProtKB">
        <authorList>
            <consortium name="Ensembl"/>
        </authorList>
    </citation>
    <scope>IDENTIFICATION</scope>
</reference>
<evidence type="ECO:0000256" key="15">
    <source>
        <dbReference type="ARBA" id="ARBA00023098"/>
    </source>
</evidence>
<keyword evidence="10" id="KW-0256">Endoplasmic reticulum</keyword>
<keyword evidence="8" id="KW-0285">Flavoprotein</keyword>
<comment type="similarity">
    <text evidence="6">Belongs to the carotenoid/retinoid oxidoreductase family. CrtISO subfamily.</text>
</comment>
<evidence type="ECO:0000256" key="17">
    <source>
        <dbReference type="ARBA" id="ARBA00023180"/>
    </source>
</evidence>
<dbReference type="SUPFAM" id="SSF51905">
    <property type="entry name" value="FAD/NAD(P)-binding domain"/>
    <property type="match status" value="1"/>
</dbReference>
<evidence type="ECO:0000256" key="1">
    <source>
        <dbReference type="ARBA" id="ARBA00001911"/>
    </source>
</evidence>
<dbReference type="FunFam" id="3.50.50.60:FF:000139">
    <property type="entry name" value="All-trans-retinol 13,14-reductase"/>
    <property type="match status" value="1"/>
</dbReference>
<evidence type="ECO:0000256" key="18">
    <source>
        <dbReference type="ARBA" id="ARBA00038979"/>
    </source>
</evidence>
<keyword evidence="11" id="KW-0274">FAD</keyword>
<keyword evidence="14" id="KW-0520">NAD</keyword>
<evidence type="ECO:0000256" key="11">
    <source>
        <dbReference type="ARBA" id="ARBA00022827"/>
    </source>
</evidence>
<dbReference type="InterPro" id="IPR036188">
    <property type="entry name" value="FAD/NAD-bd_sf"/>
</dbReference>
<evidence type="ECO:0000313" key="23">
    <source>
        <dbReference type="Proteomes" id="UP000694545"/>
    </source>
</evidence>
<evidence type="ECO:0000256" key="4">
    <source>
        <dbReference type="ARBA" id="ARBA00004406"/>
    </source>
</evidence>
<evidence type="ECO:0000256" key="20">
    <source>
        <dbReference type="ARBA" id="ARBA00048815"/>
    </source>
</evidence>
<evidence type="ECO:0000256" key="12">
    <source>
        <dbReference type="ARBA" id="ARBA00022857"/>
    </source>
</evidence>
<evidence type="ECO:0000256" key="19">
    <source>
        <dbReference type="ARBA" id="ARBA00041141"/>
    </source>
</evidence>
<evidence type="ECO:0000256" key="8">
    <source>
        <dbReference type="ARBA" id="ARBA00022630"/>
    </source>
</evidence>
<name>A0A8D2LL98_VARKO</name>
<dbReference type="InterPro" id="IPR052206">
    <property type="entry name" value="Retinol_saturase"/>
</dbReference>
<evidence type="ECO:0000256" key="21">
    <source>
        <dbReference type="SAM" id="SignalP"/>
    </source>
</evidence>
<evidence type="ECO:0000256" key="3">
    <source>
        <dbReference type="ARBA" id="ARBA00001974"/>
    </source>
</evidence>
<dbReference type="Pfam" id="PF13450">
    <property type="entry name" value="NAD_binding_8"/>
    <property type="match status" value="1"/>
</dbReference>
<evidence type="ECO:0000256" key="5">
    <source>
        <dbReference type="ARBA" id="ARBA00005465"/>
    </source>
</evidence>
<dbReference type="Gene3D" id="3.50.50.60">
    <property type="entry name" value="FAD/NAD(P)-binding domain"/>
    <property type="match status" value="1"/>
</dbReference>
<proteinExistence type="inferred from homology"/>
<dbReference type="GO" id="GO:0001716">
    <property type="term" value="F:L-amino-acid oxidase activity"/>
    <property type="evidence" value="ECO:0007669"/>
    <property type="project" value="UniProtKB-EC"/>
</dbReference>
<dbReference type="EC" id="1.3.99.23" evidence="18"/>
<dbReference type="PANTHER" id="PTHR46091:SF1">
    <property type="entry name" value="ALL-TRANS-RETINOL 13,14-REDUCTASE"/>
    <property type="match status" value="1"/>
</dbReference>
<evidence type="ECO:0000256" key="14">
    <source>
        <dbReference type="ARBA" id="ARBA00023027"/>
    </source>
</evidence>
<protein>
    <recommendedName>
        <fullName evidence="19">All-trans-retinol 13,14-reductase</fullName>
        <ecNumber evidence="18">1.3.99.23</ecNumber>
        <ecNumber evidence="7">1.4.3.2</ecNumber>
    </recommendedName>
</protein>
<dbReference type="EC" id="1.4.3.2" evidence="7"/>
<keyword evidence="17" id="KW-0325">Glycoprotein</keyword>
<evidence type="ECO:0000256" key="16">
    <source>
        <dbReference type="ARBA" id="ARBA00023136"/>
    </source>
</evidence>
<keyword evidence="12" id="KW-0521">NADP</keyword>
<organism evidence="22 23">
    <name type="scientific">Varanus komodoensis</name>
    <name type="common">Komodo dragon</name>
    <dbReference type="NCBI Taxonomy" id="61221"/>
    <lineage>
        <taxon>Eukaryota</taxon>
        <taxon>Metazoa</taxon>
        <taxon>Chordata</taxon>
        <taxon>Craniata</taxon>
        <taxon>Vertebrata</taxon>
        <taxon>Euteleostomi</taxon>
        <taxon>Lepidosauria</taxon>
        <taxon>Squamata</taxon>
        <taxon>Bifurcata</taxon>
        <taxon>Unidentata</taxon>
        <taxon>Episquamata</taxon>
        <taxon>Toxicofera</taxon>
        <taxon>Anguimorpha</taxon>
        <taxon>Paleoanguimorpha</taxon>
        <taxon>Varanoidea</taxon>
        <taxon>Varanidae</taxon>
        <taxon>Varanus</taxon>
    </lineage>
</organism>
<accession>A0A8D2LL98</accession>
<evidence type="ECO:0000256" key="13">
    <source>
        <dbReference type="ARBA" id="ARBA00023002"/>
    </source>
</evidence>
<feature type="signal peptide" evidence="21">
    <location>
        <begin position="1"/>
        <end position="16"/>
    </location>
</feature>
<dbReference type="PANTHER" id="PTHR46091">
    <property type="entry name" value="BLR7054 PROTEIN"/>
    <property type="match status" value="1"/>
</dbReference>
<comment type="cofactor">
    <cofactor evidence="2">
        <name>NADP(+)</name>
        <dbReference type="ChEBI" id="CHEBI:58349"/>
    </cofactor>
</comment>
<dbReference type="Ensembl" id="ENSVKKT00000023909.1">
    <property type="protein sequence ID" value="ENSVKKP00000023329.1"/>
    <property type="gene ID" value="ENSVKKG00000015441.1"/>
</dbReference>
<evidence type="ECO:0000256" key="9">
    <source>
        <dbReference type="ARBA" id="ARBA00022729"/>
    </source>
</evidence>
<dbReference type="GO" id="GO:0051786">
    <property type="term" value="F:all-trans-retinol 13,14-reductase activity"/>
    <property type="evidence" value="ECO:0007669"/>
    <property type="project" value="UniProtKB-EC"/>
</dbReference>
<dbReference type="Proteomes" id="UP000694545">
    <property type="component" value="Unplaced"/>
</dbReference>
<evidence type="ECO:0000256" key="6">
    <source>
        <dbReference type="ARBA" id="ARBA00005855"/>
    </source>
</evidence>